<dbReference type="AlphaFoldDB" id="A0AAW9JQP5"/>
<accession>A0AAW9JQP5</accession>
<dbReference type="Proteomes" id="UP001290462">
    <property type="component" value="Unassembled WGS sequence"/>
</dbReference>
<dbReference type="EMBL" id="JAVBVO010000003">
    <property type="protein sequence ID" value="MDZ5757913.1"/>
    <property type="molecule type" value="Genomic_DNA"/>
</dbReference>
<evidence type="ECO:0000313" key="2">
    <source>
        <dbReference type="Proteomes" id="UP001290462"/>
    </source>
</evidence>
<evidence type="ECO:0000313" key="1">
    <source>
        <dbReference type="EMBL" id="MDZ5757913.1"/>
    </source>
</evidence>
<dbReference type="RefSeq" id="WP_322808585.1">
    <property type="nucleotide sequence ID" value="NZ_JAVBVO010000003.1"/>
</dbReference>
<gene>
    <name evidence="1" type="ORF">RAK27_04505</name>
</gene>
<comment type="caution">
    <text evidence="1">The sequence shown here is derived from an EMBL/GenBank/DDBJ whole genome shotgun (WGS) entry which is preliminary data.</text>
</comment>
<name>A0AAW9JQP5_CARML</name>
<organism evidence="1 2">
    <name type="scientific">Carnobacterium maltaromaticum</name>
    <name type="common">Carnobacterium piscicola</name>
    <dbReference type="NCBI Taxonomy" id="2751"/>
    <lineage>
        <taxon>Bacteria</taxon>
        <taxon>Bacillati</taxon>
        <taxon>Bacillota</taxon>
        <taxon>Bacilli</taxon>
        <taxon>Lactobacillales</taxon>
        <taxon>Carnobacteriaceae</taxon>
        <taxon>Carnobacterium</taxon>
    </lineage>
</organism>
<protein>
    <submittedName>
        <fullName evidence="1">Uncharacterized protein</fullName>
    </submittedName>
</protein>
<sequence length="118" mass="13946">MKKLFDETHEHETGDFRTIWYGYISETPDTELQNKLLTIIKEDLMKEKKHVNTVTHWIFYHDKTSGDAIGDTVRAAFMVREKDGKFVANYTMSDFDFVISFDVLNQFKVDMEARLNQK</sequence>
<reference evidence="1" key="1">
    <citation type="submission" date="2023-08" db="EMBL/GenBank/DDBJ databases">
        <title>Genomic characterization of piscicolin 126 produced by Carnobacterium maltaromaticum CM22 strain isolated from salmon (Salmo salar).</title>
        <authorList>
            <person name="Gonzalez-Gragera E."/>
            <person name="Garcia-Lopez J.D."/>
            <person name="Teso-Perez C."/>
            <person name="Gimenez-Hernandez I."/>
            <person name="Peralta-Sanchez J.M."/>
            <person name="Valdivia E."/>
            <person name="Montalban-Lopez M."/>
            <person name="Martin-Platero A.M."/>
            <person name="Banos A."/>
            <person name="Martinez-Bueno M."/>
        </authorList>
    </citation>
    <scope>NUCLEOTIDE SEQUENCE</scope>
    <source>
        <strain evidence="1">CM22</strain>
    </source>
</reference>
<proteinExistence type="predicted"/>